<dbReference type="GO" id="GO:0034628">
    <property type="term" value="P:'de novo' NAD+ biosynthetic process from L-aspartate"/>
    <property type="evidence" value="ECO:0007669"/>
    <property type="project" value="TreeGrafter"/>
</dbReference>
<evidence type="ECO:0000256" key="15">
    <source>
        <dbReference type="NCBIfam" id="TIGR00550"/>
    </source>
</evidence>
<keyword evidence="9" id="KW-0808">Transferase</keyword>
<evidence type="ECO:0000256" key="13">
    <source>
        <dbReference type="ARBA" id="ARBA00050125"/>
    </source>
</evidence>
<name>A0A318HSY4_9BACT</name>
<evidence type="ECO:0000256" key="14">
    <source>
        <dbReference type="ARBA" id="ARBA00073059"/>
    </source>
</evidence>
<keyword evidence="11" id="KW-0408">Iron</keyword>
<dbReference type="GO" id="GO:0046872">
    <property type="term" value="F:metal ion binding"/>
    <property type="evidence" value="ECO:0007669"/>
    <property type="project" value="UniProtKB-KW"/>
</dbReference>
<comment type="pathway">
    <text evidence="4">Cofactor biosynthesis; NAD(+) biosynthesis; quinolinate from iminoaspartate: step 1/1.</text>
</comment>
<dbReference type="RefSeq" id="WP_025816011.1">
    <property type="nucleotide sequence ID" value="NZ_BAIZ01000017.1"/>
</dbReference>
<proteinExistence type="predicted"/>
<dbReference type="GO" id="GO:0008987">
    <property type="term" value="F:quinolinate synthetase A activity"/>
    <property type="evidence" value="ECO:0007669"/>
    <property type="project" value="UniProtKB-UniRule"/>
</dbReference>
<evidence type="ECO:0000256" key="5">
    <source>
        <dbReference type="ARBA" id="ARBA00012669"/>
    </source>
</evidence>
<keyword evidence="8" id="KW-0662">Pyridine nucleotide biosynthesis</keyword>
<evidence type="ECO:0000256" key="7">
    <source>
        <dbReference type="ARBA" id="ARBA00022490"/>
    </source>
</evidence>
<dbReference type="Gene3D" id="3.40.50.10800">
    <property type="entry name" value="NadA-like"/>
    <property type="match status" value="3"/>
</dbReference>
<evidence type="ECO:0000256" key="1">
    <source>
        <dbReference type="ARBA" id="ARBA00001966"/>
    </source>
</evidence>
<dbReference type="FunFam" id="3.40.50.10800:FF:000001">
    <property type="entry name" value="Quinolinate synthase A"/>
    <property type="match status" value="1"/>
</dbReference>
<comment type="function">
    <text evidence="2">Catalyzes the condensation of iminoaspartate with dihydroxyacetone phosphate to form quinolinate.</text>
</comment>
<comment type="caution">
    <text evidence="16">The sequence shown here is derived from an EMBL/GenBank/DDBJ whole genome shotgun (WGS) entry which is preliminary data.</text>
</comment>
<protein>
    <recommendedName>
        <fullName evidence="14 15">Quinolinate synthase</fullName>
        <ecNumber evidence="5 15">2.5.1.72</ecNumber>
    </recommendedName>
</protein>
<dbReference type="InterPro" id="IPR003473">
    <property type="entry name" value="NadA"/>
</dbReference>
<dbReference type="GO" id="GO:0005829">
    <property type="term" value="C:cytosol"/>
    <property type="evidence" value="ECO:0007669"/>
    <property type="project" value="TreeGrafter"/>
</dbReference>
<comment type="subcellular location">
    <subcellularLocation>
        <location evidence="3">Cytoplasm</location>
    </subcellularLocation>
</comment>
<accession>A0A318HSY4</accession>
<evidence type="ECO:0000256" key="4">
    <source>
        <dbReference type="ARBA" id="ARBA00005065"/>
    </source>
</evidence>
<dbReference type="AlphaFoldDB" id="A0A318HSY4"/>
<keyword evidence="10" id="KW-0479">Metal-binding</keyword>
<dbReference type="NCBIfam" id="TIGR00550">
    <property type="entry name" value="nadA"/>
    <property type="match status" value="1"/>
</dbReference>
<keyword evidence="7" id="KW-0963">Cytoplasm</keyword>
<evidence type="ECO:0000256" key="10">
    <source>
        <dbReference type="ARBA" id="ARBA00022723"/>
    </source>
</evidence>
<dbReference type="EMBL" id="QJJX01000018">
    <property type="protein sequence ID" value="PXX21499.1"/>
    <property type="molecule type" value="Genomic_DNA"/>
</dbReference>
<sequence>MVDKKWMEKGFIDEPVPEQIDIKAEIRRMCKEKNALIMAHYYTEGVIQEVADFIGDSLALAQKAATTDADIIVMCGVHFMGETNKILCPNKKVLIPDLNASCSLAESCPADEFERFVMAHPGHTVVSYVNTTAGTKAVTDVVVTSSNAKQIVDSLPKDAPIIFGPDWNLGNYINSLTGRHMVLWNGACHVHEKFSVEKILKLKKLHPEAKILVHPECKGPVVNIADKVGSTAALLKFSIDDEAQTFIVATESGILNEMQRLAPHKTFIPAPPDDSTCACNECNYMKLITLNKLYNCLKYEWPYIEVQPEVALKAIKPIERMLEISKQLGL</sequence>
<dbReference type="SUPFAM" id="SSF142754">
    <property type="entry name" value="NadA-like"/>
    <property type="match status" value="1"/>
</dbReference>
<evidence type="ECO:0000256" key="9">
    <source>
        <dbReference type="ARBA" id="ARBA00022679"/>
    </source>
</evidence>
<reference evidence="16 17" key="1">
    <citation type="submission" date="2018-05" db="EMBL/GenBank/DDBJ databases">
        <title>Genomic Encyclopedia of Type Strains, Phase I: the one thousand microbial genomes (KMG-I) project.</title>
        <authorList>
            <person name="Kyrpides N."/>
        </authorList>
    </citation>
    <scope>NUCLEOTIDE SEQUENCE [LARGE SCALE GENOMIC DNA]</scope>
    <source>
        <strain evidence="16 17">DSM 15611</strain>
    </source>
</reference>
<gene>
    <name evidence="16" type="ORF">EJ73_01641</name>
</gene>
<organism evidence="16 17">
    <name type="scientific">Hoylesella shahii DSM 15611 = JCM 12083</name>
    <dbReference type="NCBI Taxonomy" id="1122991"/>
    <lineage>
        <taxon>Bacteria</taxon>
        <taxon>Pseudomonadati</taxon>
        <taxon>Bacteroidota</taxon>
        <taxon>Bacteroidia</taxon>
        <taxon>Bacteroidales</taxon>
        <taxon>Prevotellaceae</taxon>
        <taxon>Hoylesella</taxon>
    </lineage>
</organism>
<dbReference type="FunFam" id="3.40.50.10800:FF:000003">
    <property type="entry name" value="Quinolinate synthase A"/>
    <property type="match status" value="1"/>
</dbReference>
<evidence type="ECO:0000256" key="6">
    <source>
        <dbReference type="ARBA" id="ARBA00022485"/>
    </source>
</evidence>
<keyword evidence="12" id="KW-0411">Iron-sulfur</keyword>
<keyword evidence="6" id="KW-0004">4Fe-4S</keyword>
<keyword evidence="17" id="KW-1185">Reference proteome</keyword>
<dbReference type="PANTHER" id="PTHR30573:SF0">
    <property type="entry name" value="QUINOLINATE SYNTHASE, CHLOROPLASTIC"/>
    <property type="match status" value="1"/>
</dbReference>
<dbReference type="NCBIfam" id="NF006878">
    <property type="entry name" value="PRK09375.1-2"/>
    <property type="match status" value="1"/>
</dbReference>
<evidence type="ECO:0000256" key="3">
    <source>
        <dbReference type="ARBA" id="ARBA00004496"/>
    </source>
</evidence>
<comment type="cofactor">
    <cofactor evidence="1">
        <name>[4Fe-4S] cluster</name>
        <dbReference type="ChEBI" id="CHEBI:49883"/>
    </cofactor>
</comment>
<dbReference type="OrthoDB" id="9801204at2"/>
<evidence type="ECO:0000256" key="8">
    <source>
        <dbReference type="ARBA" id="ARBA00022642"/>
    </source>
</evidence>
<dbReference type="STRING" id="1122991.GCA_000613445_01766"/>
<comment type="catalytic activity">
    <reaction evidence="13">
        <text>iminosuccinate + dihydroxyacetone phosphate = quinolinate + phosphate + 2 H2O + H(+)</text>
        <dbReference type="Rhea" id="RHEA:25888"/>
        <dbReference type="ChEBI" id="CHEBI:15377"/>
        <dbReference type="ChEBI" id="CHEBI:15378"/>
        <dbReference type="ChEBI" id="CHEBI:29959"/>
        <dbReference type="ChEBI" id="CHEBI:43474"/>
        <dbReference type="ChEBI" id="CHEBI:57642"/>
        <dbReference type="ChEBI" id="CHEBI:77875"/>
        <dbReference type="EC" id="2.5.1.72"/>
    </reaction>
    <physiologicalReaction direction="left-to-right" evidence="13">
        <dbReference type="Rhea" id="RHEA:25889"/>
    </physiologicalReaction>
</comment>
<evidence type="ECO:0000256" key="12">
    <source>
        <dbReference type="ARBA" id="ARBA00023014"/>
    </source>
</evidence>
<dbReference type="Pfam" id="PF02445">
    <property type="entry name" value="NadA"/>
    <property type="match status" value="1"/>
</dbReference>
<dbReference type="InterPro" id="IPR036094">
    <property type="entry name" value="NadA_sf"/>
</dbReference>
<evidence type="ECO:0000313" key="17">
    <source>
        <dbReference type="Proteomes" id="UP000248314"/>
    </source>
</evidence>
<dbReference type="UniPathway" id="UPA00253">
    <property type="reaction ID" value="UER00327"/>
</dbReference>
<dbReference type="GO" id="GO:0051539">
    <property type="term" value="F:4 iron, 4 sulfur cluster binding"/>
    <property type="evidence" value="ECO:0007669"/>
    <property type="project" value="UniProtKB-KW"/>
</dbReference>
<evidence type="ECO:0000256" key="2">
    <source>
        <dbReference type="ARBA" id="ARBA00003791"/>
    </source>
</evidence>
<dbReference type="PANTHER" id="PTHR30573">
    <property type="entry name" value="QUINOLINATE SYNTHETASE A"/>
    <property type="match status" value="1"/>
</dbReference>
<dbReference type="Proteomes" id="UP000248314">
    <property type="component" value="Unassembled WGS sequence"/>
</dbReference>
<evidence type="ECO:0000313" key="16">
    <source>
        <dbReference type="EMBL" id="PXX21499.1"/>
    </source>
</evidence>
<dbReference type="EC" id="2.5.1.72" evidence="5 15"/>
<evidence type="ECO:0000256" key="11">
    <source>
        <dbReference type="ARBA" id="ARBA00023004"/>
    </source>
</evidence>